<comment type="caution">
    <text evidence="1">The sequence shown here is derived from an EMBL/GenBank/DDBJ whole genome shotgun (WGS) entry which is preliminary data.</text>
</comment>
<gene>
    <name evidence="1" type="ORF">ACOLOM_LOCUS14161</name>
</gene>
<feature type="non-terminal residue" evidence="1">
    <location>
        <position position="107"/>
    </location>
</feature>
<name>A0ACA9R5V6_9GLOM</name>
<sequence>MVRDGSWRCVPIQKAIGRMLMSRFTAILGAREIKSSRALLLPAPNPTNPHVTCEQLLDHMRESMVYSEADLGPFQKRLEELRQIVKDDAANNPAAMIQLLERKLNQC</sequence>
<organism evidence="1 2">
    <name type="scientific">Acaulospora colombiana</name>
    <dbReference type="NCBI Taxonomy" id="27376"/>
    <lineage>
        <taxon>Eukaryota</taxon>
        <taxon>Fungi</taxon>
        <taxon>Fungi incertae sedis</taxon>
        <taxon>Mucoromycota</taxon>
        <taxon>Glomeromycotina</taxon>
        <taxon>Glomeromycetes</taxon>
        <taxon>Diversisporales</taxon>
        <taxon>Acaulosporaceae</taxon>
        <taxon>Acaulospora</taxon>
    </lineage>
</organism>
<dbReference type="EMBL" id="CAJVPT010069005">
    <property type="protein sequence ID" value="CAG8777389.1"/>
    <property type="molecule type" value="Genomic_DNA"/>
</dbReference>
<evidence type="ECO:0000313" key="1">
    <source>
        <dbReference type="EMBL" id="CAG8777389.1"/>
    </source>
</evidence>
<keyword evidence="2" id="KW-1185">Reference proteome</keyword>
<proteinExistence type="predicted"/>
<dbReference type="Proteomes" id="UP000789525">
    <property type="component" value="Unassembled WGS sequence"/>
</dbReference>
<reference evidence="1" key="1">
    <citation type="submission" date="2021-06" db="EMBL/GenBank/DDBJ databases">
        <authorList>
            <person name="Kallberg Y."/>
            <person name="Tangrot J."/>
            <person name="Rosling A."/>
        </authorList>
    </citation>
    <scope>NUCLEOTIDE SEQUENCE</scope>
    <source>
        <strain evidence="1">CL356</strain>
    </source>
</reference>
<evidence type="ECO:0000313" key="2">
    <source>
        <dbReference type="Proteomes" id="UP000789525"/>
    </source>
</evidence>
<protein>
    <submittedName>
        <fullName evidence="1">16152_t:CDS:1</fullName>
    </submittedName>
</protein>
<accession>A0ACA9R5V6</accession>